<dbReference type="EMBL" id="CP009888">
    <property type="protein sequence ID" value="AIY66173.1"/>
    <property type="molecule type" value="Genomic_DNA"/>
</dbReference>
<sequence length="186" mass="20602">MNSKLKISLFTLTLGLMAGCSSTTQQFIFSPNYTQTHQKSAQQDVSLSVNDRRASFTTVTIKNSDGTQALADKYIADSIKPAIEQALAQVGADNSGMGKALDVNIQQLNTTIVQQLHKHSTTTKAELEVVIETTEHRFAKRYKGNKQSEAPLGFDKAKIEQQVNRLIEEMITRIVTDPEFITAVNR</sequence>
<dbReference type="OrthoDB" id="6311972at2"/>
<dbReference type="STRING" id="1348114.OM33_14435"/>
<feature type="signal peptide" evidence="1">
    <location>
        <begin position="1"/>
        <end position="18"/>
    </location>
</feature>
<dbReference type="PROSITE" id="PS51257">
    <property type="entry name" value="PROKAR_LIPOPROTEIN"/>
    <property type="match status" value="1"/>
</dbReference>
<organism evidence="2 3">
    <name type="scientific">Pseudoalteromonas piratica</name>
    <dbReference type="NCBI Taxonomy" id="1348114"/>
    <lineage>
        <taxon>Bacteria</taxon>
        <taxon>Pseudomonadati</taxon>
        <taxon>Pseudomonadota</taxon>
        <taxon>Gammaproteobacteria</taxon>
        <taxon>Alteromonadales</taxon>
        <taxon>Pseudoalteromonadaceae</taxon>
        <taxon>Pseudoalteromonas</taxon>
    </lineage>
</organism>
<dbReference type="Pfam" id="PF03923">
    <property type="entry name" value="Lipoprotein_16"/>
    <property type="match status" value="1"/>
</dbReference>
<evidence type="ECO:0000256" key="1">
    <source>
        <dbReference type="SAM" id="SignalP"/>
    </source>
</evidence>
<evidence type="ECO:0000313" key="2">
    <source>
        <dbReference type="EMBL" id="AIY66173.1"/>
    </source>
</evidence>
<proteinExistence type="predicted"/>
<protein>
    <recommendedName>
        <fullName evidence="4">Lipoprotein</fullName>
    </recommendedName>
</protein>
<evidence type="ECO:0000313" key="3">
    <source>
        <dbReference type="Proteomes" id="UP000030341"/>
    </source>
</evidence>
<dbReference type="Proteomes" id="UP000030341">
    <property type="component" value="Chromosome 1"/>
</dbReference>
<name>A0A0A7EI17_9GAMM</name>
<accession>A0A0A7EI17</accession>
<keyword evidence="3" id="KW-1185">Reference proteome</keyword>
<keyword evidence="1" id="KW-0732">Signal</keyword>
<dbReference type="AlphaFoldDB" id="A0A0A7EI17"/>
<feature type="chain" id="PRO_5002028330" description="Lipoprotein" evidence="1">
    <location>
        <begin position="19"/>
        <end position="186"/>
    </location>
</feature>
<reference evidence="2 3" key="1">
    <citation type="submission" date="2014-11" db="EMBL/GenBank/DDBJ databases">
        <title>Complete Genome Sequence of Pseudoalteromonas sp. Strain OCN003 Isolated from Kaneohe Bay, Oahu, Hawaii.</title>
        <authorList>
            <person name="Beurmann S."/>
            <person name="Videau P."/>
            <person name="Ushijima B."/>
            <person name="Smith A.M."/>
            <person name="Aeby G.S."/>
            <person name="Callahan S.M."/>
            <person name="Belcaid M."/>
        </authorList>
    </citation>
    <scope>NUCLEOTIDE SEQUENCE [LARGE SCALE GENOMIC DNA]</scope>
    <source>
        <strain evidence="2 3">OCN003</strain>
    </source>
</reference>
<dbReference type="eggNOG" id="COG3056">
    <property type="taxonomic scope" value="Bacteria"/>
</dbReference>
<gene>
    <name evidence="2" type="ORF">OM33_14435</name>
</gene>
<dbReference type="KEGG" id="pseo:OM33_14435"/>
<dbReference type="HOGENOM" id="CLU_1473996_0_0_6"/>
<dbReference type="RefSeq" id="WP_038642737.1">
    <property type="nucleotide sequence ID" value="NZ_CP009888.1"/>
</dbReference>
<dbReference type="InterPro" id="IPR005619">
    <property type="entry name" value="Uncharacterised_YajG"/>
</dbReference>
<evidence type="ECO:0008006" key="4">
    <source>
        <dbReference type="Google" id="ProtNLM"/>
    </source>
</evidence>